<dbReference type="PROSITE" id="PS01117">
    <property type="entry name" value="HTH_MARR_1"/>
    <property type="match status" value="1"/>
</dbReference>
<keyword evidence="6" id="KW-1185">Reference proteome</keyword>
<dbReference type="GO" id="GO:0006950">
    <property type="term" value="P:response to stress"/>
    <property type="evidence" value="ECO:0007669"/>
    <property type="project" value="TreeGrafter"/>
</dbReference>
<accession>A0A508A560</accession>
<dbReference type="PRINTS" id="PR00598">
    <property type="entry name" value="HTHMARR"/>
</dbReference>
<keyword evidence="2" id="KW-0238">DNA-binding</keyword>
<evidence type="ECO:0000256" key="2">
    <source>
        <dbReference type="ARBA" id="ARBA00023125"/>
    </source>
</evidence>
<sequence>MNTPTPCSGSSLGLLFRQVRDAMWARMARELADAGHDLSFSQYITIKKLAEGSQGASELARAAELNPGAMTRLLDKLEARGLLARNADPADRRALVIELTDAGRRLWVDVNECGARVREQAMKDMDADEQAQLLALLVRVRDNLTAYGA</sequence>
<dbReference type="GO" id="GO:0003677">
    <property type="term" value="F:DNA binding"/>
    <property type="evidence" value="ECO:0007669"/>
    <property type="project" value="UniProtKB-KW"/>
</dbReference>
<feature type="domain" description="HTH marR-type" evidence="4">
    <location>
        <begin position="9"/>
        <end position="142"/>
    </location>
</feature>
<protein>
    <submittedName>
        <fullName evidence="5">MarR family transcriptional regulator</fullName>
    </submittedName>
</protein>
<evidence type="ECO:0000256" key="1">
    <source>
        <dbReference type="ARBA" id="ARBA00023015"/>
    </source>
</evidence>
<dbReference type="SUPFAM" id="SSF46785">
    <property type="entry name" value="Winged helix' DNA-binding domain"/>
    <property type="match status" value="1"/>
</dbReference>
<proteinExistence type="predicted"/>
<dbReference type="InterPro" id="IPR036388">
    <property type="entry name" value="WH-like_DNA-bd_sf"/>
</dbReference>
<evidence type="ECO:0000256" key="3">
    <source>
        <dbReference type="ARBA" id="ARBA00023163"/>
    </source>
</evidence>
<dbReference type="GO" id="GO:0003700">
    <property type="term" value="F:DNA-binding transcription factor activity"/>
    <property type="evidence" value="ECO:0007669"/>
    <property type="project" value="InterPro"/>
</dbReference>
<dbReference type="OrthoDB" id="32523at2"/>
<dbReference type="Proteomes" id="UP000318212">
    <property type="component" value="Unassembled WGS sequence"/>
</dbReference>
<organism evidence="5 6">
    <name type="scientific">Marilutibacter aestuarii</name>
    <dbReference type="NCBI Taxonomy" id="1706195"/>
    <lineage>
        <taxon>Bacteria</taxon>
        <taxon>Pseudomonadati</taxon>
        <taxon>Pseudomonadota</taxon>
        <taxon>Gammaproteobacteria</taxon>
        <taxon>Lysobacterales</taxon>
        <taxon>Lysobacteraceae</taxon>
        <taxon>Marilutibacter</taxon>
    </lineage>
</organism>
<dbReference type="RefSeq" id="WP_141519398.1">
    <property type="nucleotide sequence ID" value="NZ_VICE01000133.1"/>
</dbReference>
<keyword evidence="3" id="KW-0804">Transcription</keyword>
<dbReference type="InterPro" id="IPR000835">
    <property type="entry name" value="HTH_MarR-typ"/>
</dbReference>
<dbReference type="InterPro" id="IPR036390">
    <property type="entry name" value="WH_DNA-bd_sf"/>
</dbReference>
<dbReference type="PANTHER" id="PTHR33164:SF64">
    <property type="entry name" value="TRANSCRIPTIONAL REGULATOR SLYA"/>
    <property type="match status" value="1"/>
</dbReference>
<keyword evidence="1" id="KW-0805">Transcription regulation</keyword>
<evidence type="ECO:0000259" key="4">
    <source>
        <dbReference type="PROSITE" id="PS50995"/>
    </source>
</evidence>
<dbReference type="EMBL" id="VICE01000133">
    <property type="protein sequence ID" value="TQD40942.1"/>
    <property type="molecule type" value="Genomic_DNA"/>
</dbReference>
<reference evidence="5 6" key="1">
    <citation type="submission" date="2019-06" db="EMBL/GenBank/DDBJ databases">
        <title>Lysobacter alkalisoli sp. nov. isolated from saline soil.</title>
        <authorList>
            <person name="Sun J.-Q."/>
            <person name="Xu L."/>
        </authorList>
    </citation>
    <scope>NUCLEOTIDE SEQUENCE [LARGE SCALE GENOMIC DNA]</scope>
    <source>
        <strain evidence="5 6">JCM 31130</strain>
    </source>
</reference>
<gene>
    <name evidence="5" type="ORF">FKV25_13945</name>
</gene>
<dbReference type="InterPro" id="IPR023187">
    <property type="entry name" value="Tscrpt_reg_MarR-type_CS"/>
</dbReference>
<evidence type="ECO:0000313" key="5">
    <source>
        <dbReference type="EMBL" id="TQD40942.1"/>
    </source>
</evidence>
<comment type="caution">
    <text evidence="5">The sequence shown here is derived from an EMBL/GenBank/DDBJ whole genome shotgun (WGS) entry which is preliminary data.</text>
</comment>
<dbReference type="SMART" id="SM00347">
    <property type="entry name" value="HTH_MARR"/>
    <property type="match status" value="1"/>
</dbReference>
<dbReference type="Pfam" id="PF01047">
    <property type="entry name" value="MarR"/>
    <property type="match status" value="1"/>
</dbReference>
<dbReference type="PANTHER" id="PTHR33164">
    <property type="entry name" value="TRANSCRIPTIONAL REGULATOR, MARR FAMILY"/>
    <property type="match status" value="1"/>
</dbReference>
<dbReference type="InterPro" id="IPR039422">
    <property type="entry name" value="MarR/SlyA-like"/>
</dbReference>
<dbReference type="Gene3D" id="1.10.10.10">
    <property type="entry name" value="Winged helix-like DNA-binding domain superfamily/Winged helix DNA-binding domain"/>
    <property type="match status" value="1"/>
</dbReference>
<evidence type="ECO:0000313" key="6">
    <source>
        <dbReference type="Proteomes" id="UP000318212"/>
    </source>
</evidence>
<dbReference type="AlphaFoldDB" id="A0A508A560"/>
<name>A0A508A560_9GAMM</name>
<dbReference type="PROSITE" id="PS50995">
    <property type="entry name" value="HTH_MARR_2"/>
    <property type="match status" value="1"/>
</dbReference>